<reference evidence="10" key="2">
    <citation type="submission" date="2011-06" db="EMBL/GenBank/DDBJ databases">
        <title>The complete genome sequence of Alicyclobacillus acidocaldarius sp. Tc-4-1.</title>
        <authorList>
            <person name="Chen Y."/>
            <person name="He Y."/>
            <person name="Dong Z."/>
            <person name="Hu S."/>
        </authorList>
    </citation>
    <scope>NUCLEOTIDE SEQUENCE [LARGE SCALE GENOMIC DNA]</scope>
    <source>
        <strain evidence="10">Tc-4-1</strain>
    </source>
</reference>
<evidence type="ECO:0000256" key="3">
    <source>
        <dbReference type="ARBA" id="ARBA00012664"/>
    </source>
</evidence>
<dbReference type="Proteomes" id="UP000000292">
    <property type="component" value="Chromosome"/>
</dbReference>
<evidence type="ECO:0000256" key="7">
    <source>
        <dbReference type="ARBA" id="ARBA00072606"/>
    </source>
</evidence>
<dbReference type="Pfam" id="PF00885">
    <property type="entry name" value="DMRL_synthase"/>
    <property type="match status" value="1"/>
</dbReference>
<dbReference type="GO" id="GO:0000906">
    <property type="term" value="F:6,7-dimethyl-8-ribityllumazine synthase activity"/>
    <property type="evidence" value="ECO:0007669"/>
    <property type="project" value="UniProtKB-UniRule"/>
</dbReference>
<dbReference type="SUPFAM" id="SSF52121">
    <property type="entry name" value="Lumazine synthase"/>
    <property type="match status" value="1"/>
</dbReference>
<evidence type="ECO:0000313" key="9">
    <source>
        <dbReference type="EMBL" id="AEJ42902.1"/>
    </source>
</evidence>
<evidence type="ECO:0000256" key="5">
    <source>
        <dbReference type="ARBA" id="ARBA00022679"/>
    </source>
</evidence>
<organism evidence="9 10">
    <name type="scientific">Alicyclobacillus acidocaldarius (strain Tc-4-1)</name>
    <name type="common">Bacillus acidocaldarius</name>
    <dbReference type="NCBI Taxonomy" id="1048834"/>
    <lineage>
        <taxon>Bacteria</taxon>
        <taxon>Bacillati</taxon>
        <taxon>Bacillota</taxon>
        <taxon>Bacilli</taxon>
        <taxon>Bacillales</taxon>
        <taxon>Alicyclobacillaceae</taxon>
        <taxon>Alicyclobacillus</taxon>
    </lineage>
</organism>
<feature type="active site" description="Proton donor" evidence="8">
    <location>
        <position position="88"/>
    </location>
</feature>
<dbReference type="UniPathway" id="UPA00275">
    <property type="reaction ID" value="UER00404"/>
</dbReference>
<dbReference type="HAMAP" id="MF_00178">
    <property type="entry name" value="Lumazine_synth"/>
    <property type="match status" value="1"/>
</dbReference>
<dbReference type="PATRIC" id="fig|1048834.4.peg.905"/>
<dbReference type="PANTHER" id="PTHR21058:SF0">
    <property type="entry name" value="6,7-DIMETHYL-8-RIBITYLLUMAZINE SYNTHASE"/>
    <property type="match status" value="1"/>
</dbReference>
<dbReference type="AlphaFoldDB" id="F8IFK0"/>
<dbReference type="NCBIfam" id="NF000812">
    <property type="entry name" value="PRK00061.1-4"/>
    <property type="match status" value="1"/>
</dbReference>
<evidence type="ECO:0000256" key="8">
    <source>
        <dbReference type="HAMAP-Rule" id="MF_00178"/>
    </source>
</evidence>
<feature type="binding site" evidence="8">
    <location>
        <position position="127"/>
    </location>
    <ligand>
        <name>(2S)-2-hydroxy-3-oxobutyl phosphate</name>
        <dbReference type="ChEBI" id="CHEBI:58830"/>
    </ligand>
</feature>
<dbReference type="InterPro" id="IPR002180">
    <property type="entry name" value="LS/RS"/>
</dbReference>
<dbReference type="KEGG" id="aad:TC41_0949"/>
<dbReference type="InterPro" id="IPR036467">
    <property type="entry name" value="LS/RS_sf"/>
</dbReference>
<keyword evidence="4 8" id="KW-0686">Riboflavin biosynthesis</keyword>
<feature type="binding site" evidence="8">
    <location>
        <position position="22"/>
    </location>
    <ligand>
        <name>5-amino-6-(D-ribitylamino)uracil</name>
        <dbReference type="ChEBI" id="CHEBI:15934"/>
    </ligand>
</feature>
<comment type="pathway">
    <text evidence="1 8">Cofactor biosynthesis; riboflavin biosynthesis; riboflavin from 2-hydroxy-3-oxobutyl phosphate and 5-amino-6-(D-ribitylamino)uracil: step 1/2.</text>
</comment>
<evidence type="ECO:0000256" key="4">
    <source>
        <dbReference type="ARBA" id="ARBA00022619"/>
    </source>
</evidence>
<dbReference type="FunFam" id="3.40.50.960:FF:000001">
    <property type="entry name" value="6,7-dimethyl-8-ribityllumazine synthase"/>
    <property type="match status" value="1"/>
</dbReference>
<dbReference type="CDD" id="cd09209">
    <property type="entry name" value="Lumazine_synthase-I"/>
    <property type="match status" value="1"/>
</dbReference>
<dbReference type="STRING" id="1048834.TC41_0949"/>
<dbReference type="GO" id="GO:0005829">
    <property type="term" value="C:cytosol"/>
    <property type="evidence" value="ECO:0007669"/>
    <property type="project" value="TreeGrafter"/>
</dbReference>
<dbReference type="GO" id="GO:0009231">
    <property type="term" value="P:riboflavin biosynthetic process"/>
    <property type="evidence" value="ECO:0007669"/>
    <property type="project" value="UniProtKB-UniRule"/>
</dbReference>
<comment type="subunit">
    <text evidence="8">Forms an icosahedral capsid composed of 60 subunits, arranged as a dodecamer of pentamers.</text>
</comment>
<dbReference type="EC" id="2.5.1.78" evidence="3 8"/>
<dbReference type="HOGENOM" id="CLU_089358_1_1_9"/>
<reference evidence="9 10" key="1">
    <citation type="journal article" date="2011" name="J. Bacteriol.">
        <title>Complete Genome Sequence of Alicyclobacillus acidocaldarius Strain Tc-4-1.</title>
        <authorList>
            <person name="Chen Y."/>
            <person name="He Y."/>
            <person name="Zhang B."/>
            <person name="Yang J."/>
            <person name="Li W."/>
            <person name="Dong Z."/>
            <person name="Hu S."/>
        </authorList>
    </citation>
    <scope>NUCLEOTIDE SEQUENCE [LARGE SCALE GENOMIC DNA]</scope>
    <source>
        <strain evidence="9 10">Tc-4-1</strain>
    </source>
</reference>
<protein>
    <recommendedName>
        <fullName evidence="7 8">6,7-dimethyl-8-ribityllumazine synthase</fullName>
        <shortName evidence="8">DMRL synthase</shortName>
        <shortName evidence="8">LS</shortName>
        <shortName evidence="8">Lumazine synthase</shortName>
        <ecNumber evidence="3 8">2.5.1.78</ecNumber>
    </recommendedName>
</protein>
<comment type="function">
    <text evidence="8">Catalyzes the formation of 6,7-dimethyl-8-ribityllumazine by condensation of 5-amino-6-(D-ribitylamino)uracil with 3,4-dihydroxy-2-butanone 4-phosphate. This is the penultimate step in the biosynthesis of riboflavin.</text>
</comment>
<feature type="binding site" evidence="8">
    <location>
        <begin position="85"/>
        <end position="86"/>
    </location>
    <ligand>
        <name>(2S)-2-hydroxy-3-oxobutyl phosphate</name>
        <dbReference type="ChEBI" id="CHEBI:58830"/>
    </ligand>
</feature>
<feature type="binding site" evidence="8">
    <location>
        <begin position="80"/>
        <end position="82"/>
    </location>
    <ligand>
        <name>5-amino-6-(D-ribitylamino)uracil</name>
        <dbReference type="ChEBI" id="CHEBI:15934"/>
    </ligand>
</feature>
<dbReference type="GO" id="GO:0009349">
    <property type="term" value="C:riboflavin synthase complex"/>
    <property type="evidence" value="ECO:0007669"/>
    <property type="project" value="UniProtKB-UniRule"/>
</dbReference>
<sequence length="155" mass="16603">MRVYEGNFIGQDLRIGIVASRFNEFITSKLVEGALDALRRHGVSEEHIELAWAPGAYEIPVVARWMAESGRYDAVVALGCVIRGATAHFDYVAGEAARGIAQVSRDTGVPVMFGVLTTDTLEQAIERAGTKAGNKGAEAALGAIEMATLRRALRA</sequence>
<dbReference type="OrthoDB" id="9809709at2"/>
<comment type="catalytic activity">
    <reaction evidence="6 8">
        <text>(2S)-2-hydroxy-3-oxobutyl phosphate + 5-amino-6-(D-ribitylamino)uracil = 6,7-dimethyl-8-(1-D-ribityl)lumazine + phosphate + 2 H2O + H(+)</text>
        <dbReference type="Rhea" id="RHEA:26152"/>
        <dbReference type="ChEBI" id="CHEBI:15377"/>
        <dbReference type="ChEBI" id="CHEBI:15378"/>
        <dbReference type="ChEBI" id="CHEBI:15934"/>
        <dbReference type="ChEBI" id="CHEBI:43474"/>
        <dbReference type="ChEBI" id="CHEBI:58201"/>
        <dbReference type="ChEBI" id="CHEBI:58830"/>
        <dbReference type="EC" id="2.5.1.78"/>
    </reaction>
</comment>
<feature type="binding site" evidence="8">
    <location>
        <position position="113"/>
    </location>
    <ligand>
        <name>5-amino-6-(D-ribitylamino)uracil</name>
        <dbReference type="ChEBI" id="CHEBI:15934"/>
    </ligand>
</feature>
<comment type="similarity">
    <text evidence="2 8">Belongs to the DMRL synthase family.</text>
</comment>
<gene>
    <name evidence="8 9" type="primary">ribH</name>
    <name evidence="9" type="ordered locus">TC41_0949</name>
</gene>
<proteinExistence type="inferred from homology"/>
<evidence type="ECO:0000313" key="10">
    <source>
        <dbReference type="Proteomes" id="UP000000292"/>
    </source>
</evidence>
<keyword evidence="5 8" id="KW-0808">Transferase</keyword>
<evidence type="ECO:0000256" key="1">
    <source>
        <dbReference type="ARBA" id="ARBA00004917"/>
    </source>
</evidence>
<dbReference type="EMBL" id="CP002902">
    <property type="protein sequence ID" value="AEJ42902.1"/>
    <property type="molecule type" value="Genomic_DNA"/>
</dbReference>
<dbReference type="RefSeq" id="WP_014463802.1">
    <property type="nucleotide sequence ID" value="NC_017167.1"/>
</dbReference>
<evidence type="ECO:0000256" key="6">
    <source>
        <dbReference type="ARBA" id="ARBA00048785"/>
    </source>
</evidence>
<dbReference type="PANTHER" id="PTHR21058">
    <property type="entry name" value="6,7-DIMETHYL-8-RIBITYLLUMAZINE SYNTHASE DMRL SYNTHASE LUMAZINE SYNTHASE"/>
    <property type="match status" value="1"/>
</dbReference>
<dbReference type="eggNOG" id="COG0054">
    <property type="taxonomic scope" value="Bacteria"/>
</dbReference>
<evidence type="ECO:0000256" key="2">
    <source>
        <dbReference type="ARBA" id="ARBA00007424"/>
    </source>
</evidence>
<dbReference type="InterPro" id="IPR034964">
    <property type="entry name" value="LS"/>
</dbReference>
<dbReference type="Gene3D" id="3.40.50.960">
    <property type="entry name" value="Lumazine/riboflavin synthase"/>
    <property type="match status" value="1"/>
</dbReference>
<dbReference type="NCBIfam" id="TIGR00114">
    <property type="entry name" value="lumazine-synth"/>
    <property type="match status" value="1"/>
</dbReference>
<feature type="binding site" evidence="8">
    <location>
        <begin position="56"/>
        <end position="58"/>
    </location>
    <ligand>
        <name>5-amino-6-(D-ribitylamino)uracil</name>
        <dbReference type="ChEBI" id="CHEBI:15934"/>
    </ligand>
</feature>
<accession>F8IFK0</accession>
<name>F8IFK0_ALIAT</name>